<evidence type="ECO:0000256" key="3">
    <source>
        <dbReference type="ARBA" id="ARBA00023163"/>
    </source>
</evidence>
<dbReference type="Pfam" id="PF12833">
    <property type="entry name" value="HTH_18"/>
    <property type="match status" value="1"/>
</dbReference>
<dbReference type="PROSITE" id="PS01124">
    <property type="entry name" value="HTH_ARAC_FAMILY_2"/>
    <property type="match status" value="1"/>
</dbReference>
<dbReference type="Proteomes" id="UP000051587">
    <property type="component" value="Unassembled WGS sequence"/>
</dbReference>
<dbReference type="PROSITE" id="PS00041">
    <property type="entry name" value="HTH_ARAC_FAMILY_1"/>
    <property type="match status" value="1"/>
</dbReference>
<evidence type="ECO:0000259" key="4">
    <source>
        <dbReference type="PROSITE" id="PS01124"/>
    </source>
</evidence>
<dbReference type="GO" id="GO:0003700">
    <property type="term" value="F:DNA-binding transcription factor activity"/>
    <property type="evidence" value="ECO:0007669"/>
    <property type="project" value="InterPro"/>
</dbReference>
<feature type="domain" description="HTH araC/xylS-type" evidence="4">
    <location>
        <begin position="77"/>
        <end position="174"/>
    </location>
</feature>
<name>A0A0P1FG22_THAGE</name>
<dbReference type="InterPro" id="IPR009057">
    <property type="entry name" value="Homeodomain-like_sf"/>
</dbReference>
<keyword evidence="3" id="KW-0804">Transcription</keyword>
<keyword evidence="6" id="KW-1185">Reference proteome</keyword>
<dbReference type="RefSeq" id="WP_058263391.1">
    <property type="nucleotide sequence ID" value="NZ_CYSA01000025.1"/>
</dbReference>
<keyword evidence="1" id="KW-0805">Transcription regulation</keyword>
<dbReference type="InterPro" id="IPR018062">
    <property type="entry name" value="HTH_AraC-typ_CS"/>
</dbReference>
<protein>
    <submittedName>
        <fullName evidence="5">Urease operon transcriptional activator</fullName>
    </submittedName>
</protein>
<evidence type="ECO:0000313" key="5">
    <source>
        <dbReference type="EMBL" id="CUH66863.1"/>
    </source>
</evidence>
<dbReference type="EMBL" id="CYSA01000025">
    <property type="protein sequence ID" value="CUH66863.1"/>
    <property type="molecule type" value="Genomic_DNA"/>
</dbReference>
<evidence type="ECO:0000256" key="2">
    <source>
        <dbReference type="ARBA" id="ARBA00023125"/>
    </source>
</evidence>
<dbReference type="GO" id="GO:0005829">
    <property type="term" value="C:cytosol"/>
    <property type="evidence" value="ECO:0007669"/>
    <property type="project" value="TreeGrafter"/>
</dbReference>
<accession>A0A0P1FG22</accession>
<dbReference type="SUPFAM" id="SSF46689">
    <property type="entry name" value="Homeodomain-like"/>
    <property type="match status" value="1"/>
</dbReference>
<sequence>MGENCLIAGLLLGLLQAIGVKGVRLWIGARAFDPKTLQCVSLPPVERLETFVITWCADRAGQGFCEMASPADVPVNDRLTDLLASDIGRSWKLCDAARDLAFSERSLQRRLSGEGRSFSSILRRARMRAATDLLTRSSAPLAEIGYCCGYADQAHFQRDFLRVTNMTPRVFRGISSDIS</sequence>
<organism evidence="5 6">
    <name type="scientific">Thalassovita gelatinovora</name>
    <name type="common">Thalassobius gelatinovorus</name>
    <dbReference type="NCBI Taxonomy" id="53501"/>
    <lineage>
        <taxon>Bacteria</taxon>
        <taxon>Pseudomonadati</taxon>
        <taxon>Pseudomonadota</taxon>
        <taxon>Alphaproteobacteria</taxon>
        <taxon>Rhodobacterales</taxon>
        <taxon>Roseobacteraceae</taxon>
        <taxon>Thalassovita</taxon>
    </lineage>
</organism>
<dbReference type="AlphaFoldDB" id="A0A0P1FG22"/>
<evidence type="ECO:0000313" key="6">
    <source>
        <dbReference type="Proteomes" id="UP000051587"/>
    </source>
</evidence>
<gene>
    <name evidence="5" type="primary">ureR</name>
    <name evidence="5" type="ORF">TG4357_02683</name>
</gene>
<dbReference type="GO" id="GO:0000976">
    <property type="term" value="F:transcription cis-regulatory region binding"/>
    <property type="evidence" value="ECO:0007669"/>
    <property type="project" value="TreeGrafter"/>
</dbReference>
<dbReference type="PANTHER" id="PTHR47894:SF1">
    <property type="entry name" value="HTH-TYPE TRANSCRIPTIONAL REGULATOR VQSM"/>
    <property type="match status" value="1"/>
</dbReference>
<proteinExistence type="predicted"/>
<dbReference type="PANTHER" id="PTHR47894">
    <property type="entry name" value="HTH-TYPE TRANSCRIPTIONAL REGULATOR GADX"/>
    <property type="match status" value="1"/>
</dbReference>
<dbReference type="SMART" id="SM00342">
    <property type="entry name" value="HTH_ARAC"/>
    <property type="match status" value="1"/>
</dbReference>
<reference evidence="5 6" key="1">
    <citation type="submission" date="2015-09" db="EMBL/GenBank/DDBJ databases">
        <authorList>
            <consortium name="Swine Surveillance"/>
        </authorList>
    </citation>
    <scope>NUCLEOTIDE SEQUENCE [LARGE SCALE GENOMIC DNA]</scope>
    <source>
        <strain evidence="5 6">CECT 4357</strain>
    </source>
</reference>
<dbReference type="Gene3D" id="1.10.10.60">
    <property type="entry name" value="Homeodomain-like"/>
    <property type="match status" value="1"/>
</dbReference>
<dbReference type="InterPro" id="IPR018060">
    <property type="entry name" value="HTH_AraC"/>
</dbReference>
<dbReference type="STRING" id="53501.SAMN04488043_105220"/>
<keyword evidence="2" id="KW-0238">DNA-binding</keyword>
<dbReference type="OrthoDB" id="9805730at2"/>
<evidence type="ECO:0000256" key="1">
    <source>
        <dbReference type="ARBA" id="ARBA00023015"/>
    </source>
</evidence>